<organism evidence="1 2">
    <name type="scientific">Thalassobacterium maritimum</name>
    <dbReference type="NCBI Taxonomy" id="3041265"/>
    <lineage>
        <taxon>Bacteria</taxon>
        <taxon>Pseudomonadati</taxon>
        <taxon>Verrucomicrobiota</taxon>
        <taxon>Opitutia</taxon>
        <taxon>Puniceicoccales</taxon>
        <taxon>Coraliomargaritaceae</taxon>
        <taxon>Thalassobacterium</taxon>
    </lineage>
</organism>
<keyword evidence="2" id="KW-1185">Reference proteome</keyword>
<dbReference type="EMBL" id="JARXHW010000009">
    <property type="protein sequence ID" value="MDQ8207006.1"/>
    <property type="molecule type" value="Genomic_DNA"/>
</dbReference>
<gene>
    <name evidence="1" type="ORF">QEH52_05775</name>
</gene>
<sequence>MSRPQEEQSAKSIVEQIFHDHSEEAKKYYESRLRTRYADPKMRKNFPSNFVTEKRKSPGEKYGGVIFANSENALTYFENLLRLDGLLMSPSEVFKALNSEGSQNLGNMIRARRYELRMRVEPIEQILEESKQWEVIPKDFDPCEHQLKDLESSVPPRAKVNSSDSWKAKLAEKISEIEKSDEWQNGAPDKVAEKAQIYFKMGSYVLAHKQVNAGVEDHPKDPALHYIKACILLEQLNKNRRQAFEQVSIAFENEESALIQLMSCYRNYGSSKLPDWTYYDEIDDPILFKIIELADRCSQRIHETYHWKNTNRTELIEEQDSPLSRDIIHFFTQGTIRDKVEEWWFYSPKNFGTLISYWALMQRIKPSTVRKSVKRWRECVEEAPKRRRKWAWFHLNENDSIRVETPWGDEWPELINNACSLENFTNALSEAKLPSGFLIQVSKALTEHQKDRLLWQRMVHEWRCLSRIQKQQTQDKHLAACKRAKNSLPWSKSAYSAKWKTRWIYAETRCQYNAVISAWPNLKKAREHINKVEQLLKKHPEIEALKHTHLRIYQSDEYTDREADPLDILGNTENIFTSTKASEATRFWGIFTYYNPFIDPVADLIYECEFFGNRNKDAPEGPLERHHAFAEACKKFEGSLYEKALKLLSVD</sequence>
<name>A0ABU1ASD2_9BACT</name>
<evidence type="ECO:0000313" key="1">
    <source>
        <dbReference type="EMBL" id="MDQ8207006.1"/>
    </source>
</evidence>
<comment type="caution">
    <text evidence="1">The sequence shown here is derived from an EMBL/GenBank/DDBJ whole genome shotgun (WGS) entry which is preliminary data.</text>
</comment>
<proteinExistence type="predicted"/>
<evidence type="ECO:0000313" key="2">
    <source>
        <dbReference type="Proteomes" id="UP001225316"/>
    </source>
</evidence>
<accession>A0ABU1ASD2</accession>
<protein>
    <submittedName>
        <fullName evidence="1">Uncharacterized protein</fullName>
    </submittedName>
</protein>
<reference evidence="1 2" key="1">
    <citation type="submission" date="2023-04" db="EMBL/GenBank/DDBJ databases">
        <title>A novel bacteria isolated from coastal sediment.</title>
        <authorList>
            <person name="Liu X.-J."/>
            <person name="Du Z.-J."/>
        </authorList>
    </citation>
    <scope>NUCLEOTIDE SEQUENCE [LARGE SCALE GENOMIC DNA]</scope>
    <source>
        <strain evidence="1 2">SDUM461003</strain>
    </source>
</reference>
<dbReference type="Proteomes" id="UP001225316">
    <property type="component" value="Unassembled WGS sequence"/>
</dbReference>
<dbReference type="RefSeq" id="WP_308949144.1">
    <property type="nucleotide sequence ID" value="NZ_JARXHW010000009.1"/>
</dbReference>